<name>A0ABV7WWH2_9GAMM</name>
<keyword evidence="4" id="KW-0788">Thiol protease</keyword>
<comment type="caution">
    <text evidence="7">The sequence shown here is derived from an EMBL/GenBank/DDBJ whole genome shotgun (WGS) entry which is preliminary data.</text>
</comment>
<sequence length="154" mass="17069">MRNFFLLLSIAVSLTACANFQALENSPKASQPVMAQGTFDSVYEKYQGTPYRYGGTGKGGFDCSGFINVAFLEARNQSLPRTTEQLIKSGQVVRRDQLREGDLVFFKTGAKQLHAGIYVGQNAFIHASTSKGVIESSLANDYWANRYIQARRIN</sequence>
<keyword evidence="1" id="KW-0645">Protease</keyword>
<feature type="signal peptide" evidence="5">
    <location>
        <begin position="1"/>
        <end position="18"/>
    </location>
</feature>
<evidence type="ECO:0000313" key="7">
    <source>
        <dbReference type="EMBL" id="MFC3702684.1"/>
    </source>
</evidence>
<dbReference type="RefSeq" id="WP_216001721.1">
    <property type="nucleotide sequence ID" value="NZ_JAUFQI010000001.1"/>
</dbReference>
<dbReference type="EMBL" id="JBHRYN010000015">
    <property type="protein sequence ID" value="MFC3702684.1"/>
    <property type="molecule type" value="Genomic_DNA"/>
</dbReference>
<evidence type="ECO:0000313" key="8">
    <source>
        <dbReference type="Proteomes" id="UP001595710"/>
    </source>
</evidence>
<dbReference type="InterPro" id="IPR052062">
    <property type="entry name" value="Murein_DD/LD_carboxypeptidase"/>
</dbReference>
<evidence type="ECO:0000256" key="3">
    <source>
        <dbReference type="ARBA" id="ARBA00022801"/>
    </source>
</evidence>
<dbReference type="PANTHER" id="PTHR47360">
    <property type="entry name" value="MUREIN DD-ENDOPEPTIDASE MEPS/MUREIN LD-CARBOXYPEPTIDASE"/>
    <property type="match status" value="1"/>
</dbReference>
<dbReference type="Pfam" id="PF00877">
    <property type="entry name" value="NLPC_P60"/>
    <property type="match status" value="1"/>
</dbReference>
<dbReference type="PANTHER" id="PTHR47360:SF1">
    <property type="entry name" value="ENDOPEPTIDASE NLPC-RELATED"/>
    <property type="match status" value="1"/>
</dbReference>
<keyword evidence="3" id="KW-0378">Hydrolase</keyword>
<accession>A0ABV7WWH2</accession>
<keyword evidence="2 5" id="KW-0732">Signal</keyword>
<protein>
    <submittedName>
        <fullName evidence="7">C40 family peptidase</fullName>
    </submittedName>
</protein>
<feature type="domain" description="NlpC/P60" evidence="6">
    <location>
        <begin position="32"/>
        <end position="154"/>
    </location>
</feature>
<evidence type="ECO:0000259" key="6">
    <source>
        <dbReference type="PROSITE" id="PS51935"/>
    </source>
</evidence>
<dbReference type="InterPro" id="IPR000064">
    <property type="entry name" value="NLP_P60_dom"/>
</dbReference>
<keyword evidence="8" id="KW-1185">Reference proteome</keyword>
<evidence type="ECO:0000256" key="4">
    <source>
        <dbReference type="ARBA" id="ARBA00022807"/>
    </source>
</evidence>
<evidence type="ECO:0000256" key="5">
    <source>
        <dbReference type="SAM" id="SignalP"/>
    </source>
</evidence>
<feature type="chain" id="PRO_5045062057" evidence="5">
    <location>
        <begin position="19"/>
        <end position="154"/>
    </location>
</feature>
<proteinExistence type="predicted"/>
<reference evidence="8" key="1">
    <citation type="journal article" date="2019" name="Int. J. Syst. Evol. Microbiol.">
        <title>The Global Catalogue of Microorganisms (GCM) 10K type strain sequencing project: providing services to taxonomists for standard genome sequencing and annotation.</title>
        <authorList>
            <consortium name="The Broad Institute Genomics Platform"/>
            <consortium name="The Broad Institute Genome Sequencing Center for Infectious Disease"/>
            <person name="Wu L."/>
            <person name="Ma J."/>
        </authorList>
    </citation>
    <scope>NUCLEOTIDE SEQUENCE [LARGE SCALE GENOMIC DNA]</scope>
    <source>
        <strain evidence="8">CECT 8288</strain>
    </source>
</reference>
<dbReference type="PROSITE" id="PS51935">
    <property type="entry name" value="NLPC_P60"/>
    <property type="match status" value="1"/>
</dbReference>
<evidence type="ECO:0000256" key="1">
    <source>
        <dbReference type="ARBA" id="ARBA00022670"/>
    </source>
</evidence>
<dbReference type="PROSITE" id="PS51257">
    <property type="entry name" value="PROKAR_LIPOPROTEIN"/>
    <property type="match status" value="1"/>
</dbReference>
<evidence type="ECO:0000256" key="2">
    <source>
        <dbReference type="ARBA" id="ARBA00022729"/>
    </source>
</evidence>
<gene>
    <name evidence="7" type="ORF">ACFOND_13650</name>
</gene>
<dbReference type="Proteomes" id="UP001595710">
    <property type="component" value="Unassembled WGS sequence"/>
</dbReference>
<organism evidence="7 8">
    <name type="scientific">Reinekea marina</name>
    <dbReference type="NCBI Taxonomy" id="1310421"/>
    <lineage>
        <taxon>Bacteria</taxon>
        <taxon>Pseudomonadati</taxon>
        <taxon>Pseudomonadota</taxon>
        <taxon>Gammaproteobacteria</taxon>
        <taxon>Oceanospirillales</taxon>
        <taxon>Saccharospirillaceae</taxon>
        <taxon>Reinekea</taxon>
    </lineage>
</organism>